<evidence type="ECO:0000256" key="1">
    <source>
        <dbReference type="ARBA" id="ARBA00004370"/>
    </source>
</evidence>
<proteinExistence type="predicted"/>
<evidence type="ECO:0000259" key="6">
    <source>
        <dbReference type="Pfam" id="PF01103"/>
    </source>
</evidence>
<dbReference type="Gene3D" id="3.10.20.310">
    <property type="entry name" value="membrane protein fhac"/>
    <property type="match status" value="1"/>
</dbReference>
<accession>A0A1G8D6L8</accession>
<evidence type="ECO:0000259" key="7">
    <source>
        <dbReference type="Pfam" id="PF07244"/>
    </source>
</evidence>
<organism evidence="8 9">
    <name type="scientific">Myroides phaeus</name>
    <dbReference type="NCBI Taxonomy" id="702745"/>
    <lineage>
        <taxon>Bacteria</taxon>
        <taxon>Pseudomonadati</taxon>
        <taxon>Bacteroidota</taxon>
        <taxon>Flavobacteriia</taxon>
        <taxon>Flavobacteriales</taxon>
        <taxon>Flavobacteriaceae</taxon>
        <taxon>Myroides</taxon>
    </lineage>
</organism>
<dbReference type="Proteomes" id="UP000243588">
    <property type="component" value="Unassembled WGS sequence"/>
</dbReference>
<dbReference type="InterPro" id="IPR000184">
    <property type="entry name" value="Bac_surfAg_D15"/>
</dbReference>
<keyword evidence="9" id="KW-1185">Reference proteome</keyword>
<comment type="subcellular location">
    <subcellularLocation>
        <location evidence="1">Membrane</location>
    </subcellularLocation>
</comment>
<keyword evidence="4" id="KW-0472">Membrane</keyword>
<evidence type="ECO:0000256" key="5">
    <source>
        <dbReference type="ARBA" id="ARBA00023237"/>
    </source>
</evidence>
<gene>
    <name evidence="8" type="ORF">SAMN05421818_10613</name>
</gene>
<dbReference type="PANTHER" id="PTHR12815">
    <property type="entry name" value="SORTING AND ASSEMBLY MACHINERY SAMM50 PROTEIN FAMILY MEMBER"/>
    <property type="match status" value="1"/>
</dbReference>
<dbReference type="InterPro" id="IPR010827">
    <property type="entry name" value="BamA/TamA_POTRA"/>
</dbReference>
<sequence length="770" mass="88470">MKLKMKSRFTHILAGGVVFAFLFSCSATRHLKEDEYLYTGGKIIIESDSLSKSQKSEMADGLQGLLRPIPNSSFLGMHPKLFFYNLGGNPDKTNKLRRWLRNKMGEPPVLIDQVDMDQNRAILSNRLENQGYFNVQVSSDSVVVSEKKRRVDYTIVPQQQYKIREFTFAKDSTELNKWLTKAMRFTRLKEGRAYDLDNIKDERVRFDNYLKNKGYYFFSPDHLLVQVDSTVGKHEVDLRLRVKDATPKLALEPYTIDKIFIFSDYTLEDKNIKEQLETAKEYKDFLIVDPKEKFKPSIFDHTIHLENGETYNRNDHNLSLNRLVSLGVFKFVKNQFEISDTLNHKLNAYYFLTPDKPKAIRLELLGKTNSASYNGAELNLNWSNKNFFRGAEVFSVSAYGGADFQMSSTNKGYNVYKAGLEASLTWPKIIAPWDFKSASAYIPKTRAVLGGEYLHRTQLYSLKSFKASWGYLWKENAYKEHQLNVIEANYVSPDDVTDLYKQYAEGNPSLQRILDKQLTFGPTYSYTFTNTARQFKKHTFYYKGSLDLSGNITGLLMGANVDKDKEKSVLGVPFSQYVKTEHDFRHYLRLSRTSQLVSRVHAGIGVAYGNSKNMPYTKQFFVGGSNSIRAFRARTLGPGNFDPNTTNSKFIPDQSGDMLLEMNLEYRKKLFSIVHGALFVDAGNIWNLNEVSDRPGGKFSSNFIHDFAVGAGAGLRFDVTFLVLRLDFAFPLRIPYNKSGERWVVDDIRFGDSQWRKDNLMFNFAIGYPF</sequence>
<dbReference type="Pfam" id="PF07244">
    <property type="entry name" value="POTRA"/>
    <property type="match status" value="1"/>
</dbReference>
<feature type="domain" description="Bacterial surface antigen (D15)" evidence="6">
    <location>
        <begin position="374"/>
        <end position="768"/>
    </location>
</feature>
<protein>
    <submittedName>
        <fullName evidence="8">Surface antigen</fullName>
    </submittedName>
</protein>
<dbReference type="PANTHER" id="PTHR12815:SF47">
    <property type="entry name" value="TRANSLOCATION AND ASSEMBLY MODULE SUBUNIT TAMA"/>
    <property type="match status" value="1"/>
</dbReference>
<dbReference type="PROSITE" id="PS51257">
    <property type="entry name" value="PROKAR_LIPOPROTEIN"/>
    <property type="match status" value="1"/>
</dbReference>
<dbReference type="AlphaFoldDB" id="A0A1G8D6L8"/>
<dbReference type="STRING" id="702745.SAMN05421818_10613"/>
<evidence type="ECO:0000256" key="4">
    <source>
        <dbReference type="ARBA" id="ARBA00023136"/>
    </source>
</evidence>
<evidence type="ECO:0000313" key="8">
    <source>
        <dbReference type="EMBL" id="SDH53154.1"/>
    </source>
</evidence>
<keyword evidence="3" id="KW-0732">Signal</keyword>
<evidence type="ECO:0000256" key="2">
    <source>
        <dbReference type="ARBA" id="ARBA00022692"/>
    </source>
</evidence>
<evidence type="ECO:0000256" key="3">
    <source>
        <dbReference type="ARBA" id="ARBA00022729"/>
    </source>
</evidence>
<feature type="domain" description="POTRA" evidence="7">
    <location>
        <begin position="92"/>
        <end position="155"/>
    </location>
</feature>
<dbReference type="GO" id="GO:0019867">
    <property type="term" value="C:outer membrane"/>
    <property type="evidence" value="ECO:0007669"/>
    <property type="project" value="InterPro"/>
</dbReference>
<dbReference type="EMBL" id="FNDQ01000006">
    <property type="protein sequence ID" value="SDH53154.1"/>
    <property type="molecule type" value="Genomic_DNA"/>
</dbReference>
<evidence type="ECO:0000313" key="9">
    <source>
        <dbReference type="Proteomes" id="UP000243588"/>
    </source>
</evidence>
<keyword evidence="5" id="KW-0998">Cell outer membrane</keyword>
<dbReference type="Pfam" id="PF01103">
    <property type="entry name" value="Omp85"/>
    <property type="match status" value="1"/>
</dbReference>
<name>A0A1G8D6L8_9FLAO</name>
<dbReference type="Gene3D" id="2.40.160.50">
    <property type="entry name" value="membrane protein fhac: a member of the omp85/tpsb transporter family"/>
    <property type="match status" value="1"/>
</dbReference>
<dbReference type="InterPro" id="IPR039910">
    <property type="entry name" value="D15-like"/>
</dbReference>
<reference evidence="9" key="1">
    <citation type="submission" date="2016-10" db="EMBL/GenBank/DDBJ databases">
        <authorList>
            <person name="Varghese N."/>
            <person name="Submissions S."/>
        </authorList>
    </citation>
    <scope>NUCLEOTIDE SEQUENCE [LARGE SCALE GENOMIC DNA]</scope>
    <source>
        <strain evidence="9">DSM 23313</strain>
    </source>
</reference>
<dbReference type="RefSeq" id="WP_090406803.1">
    <property type="nucleotide sequence ID" value="NZ_FNDQ01000006.1"/>
</dbReference>
<keyword evidence="2" id="KW-0812">Transmembrane</keyword>